<comment type="caution">
    <text evidence="5">The sequence shown here is derived from an EMBL/GenBank/DDBJ whole genome shotgun (WGS) entry which is preliminary data.</text>
</comment>
<keyword evidence="3" id="KW-0804">Transcription</keyword>
<organism evidence="5 6">
    <name type="scientific">Candidatus Eisenbergiella merdigallinarum</name>
    <dbReference type="NCBI Taxonomy" id="2838552"/>
    <lineage>
        <taxon>Bacteria</taxon>
        <taxon>Bacillati</taxon>
        <taxon>Bacillota</taxon>
        <taxon>Clostridia</taxon>
        <taxon>Lachnospirales</taxon>
        <taxon>Lachnospiraceae</taxon>
        <taxon>Eisenbergiella</taxon>
    </lineage>
</organism>
<evidence type="ECO:0000256" key="2">
    <source>
        <dbReference type="ARBA" id="ARBA00023125"/>
    </source>
</evidence>
<evidence type="ECO:0000256" key="1">
    <source>
        <dbReference type="ARBA" id="ARBA00023015"/>
    </source>
</evidence>
<reference evidence="5" key="2">
    <citation type="submission" date="2021-04" db="EMBL/GenBank/DDBJ databases">
        <authorList>
            <person name="Gilroy R."/>
        </authorList>
    </citation>
    <scope>NUCLEOTIDE SEQUENCE</scope>
    <source>
        <strain evidence="5">USAMLcec3-2134</strain>
    </source>
</reference>
<dbReference type="PROSITE" id="PS50943">
    <property type="entry name" value="HTH_CROC1"/>
    <property type="match status" value="1"/>
</dbReference>
<dbReference type="EMBL" id="DWXE01000034">
    <property type="protein sequence ID" value="HJB91578.1"/>
    <property type="molecule type" value="Genomic_DNA"/>
</dbReference>
<dbReference type="PANTHER" id="PTHR46797">
    <property type="entry name" value="HTH-TYPE TRANSCRIPTIONAL REGULATOR"/>
    <property type="match status" value="1"/>
</dbReference>
<feature type="domain" description="HTH cro/C1-type" evidence="4">
    <location>
        <begin position="10"/>
        <end position="64"/>
    </location>
</feature>
<dbReference type="PANTHER" id="PTHR46797:SF23">
    <property type="entry name" value="HTH-TYPE TRANSCRIPTIONAL REGULATOR SUTR"/>
    <property type="match status" value="1"/>
</dbReference>
<dbReference type="CDD" id="cd00093">
    <property type="entry name" value="HTH_XRE"/>
    <property type="match status" value="1"/>
</dbReference>
<dbReference type="GO" id="GO:0003700">
    <property type="term" value="F:DNA-binding transcription factor activity"/>
    <property type="evidence" value="ECO:0007669"/>
    <property type="project" value="TreeGrafter"/>
</dbReference>
<proteinExistence type="predicted"/>
<protein>
    <submittedName>
        <fullName evidence="5">Helix-turn-helix domain-containing protein</fullName>
    </submittedName>
</protein>
<keyword evidence="2" id="KW-0238">DNA-binding</keyword>
<accession>A0A9D2MSX0</accession>
<name>A0A9D2MSX0_9FIRM</name>
<dbReference type="Pfam" id="PF01381">
    <property type="entry name" value="HTH_3"/>
    <property type="match status" value="1"/>
</dbReference>
<dbReference type="SUPFAM" id="SSF47413">
    <property type="entry name" value="lambda repressor-like DNA-binding domains"/>
    <property type="match status" value="1"/>
</dbReference>
<evidence type="ECO:0000313" key="6">
    <source>
        <dbReference type="Proteomes" id="UP000886883"/>
    </source>
</evidence>
<dbReference type="SMART" id="SM00530">
    <property type="entry name" value="HTH_XRE"/>
    <property type="match status" value="1"/>
</dbReference>
<sequence>MERNLIGKQIQKYREQAGLKQEELAELIGKSPIFVSYMERGIRKPGLDTLLSLSEALNVSIDILLGNRASPALVSRLALIQEMLDALPEQDRYRVLEIFEETLRIELRSAKKAPGGRPKK</sequence>
<dbReference type="Gene3D" id="1.10.260.40">
    <property type="entry name" value="lambda repressor-like DNA-binding domains"/>
    <property type="match status" value="1"/>
</dbReference>
<evidence type="ECO:0000313" key="5">
    <source>
        <dbReference type="EMBL" id="HJB91578.1"/>
    </source>
</evidence>
<dbReference type="InterPro" id="IPR050807">
    <property type="entry name" value="TransReg_Diox_bact_type"/>
</dbReference>
<reference evidence="5" key="1">
    <citation type="journal article" date="2021" name="PeerJ">
        <title>Extensive microbial diversity within the chicken gut microbiome revealed by metagenomics and culture.</title>
        <authorList>
            <person name="Gilroy R."/>
            <person name="Ravi A."/>
            <person name="Getino M."/>
            <person name="Pursley I."/>
            <person name="Horton D.L."/>
            <person name="Alikhan N.F."/>
            <person name="Baker D."/>
            <person name="Gharbi K."/>
            <person name="Hall N."/>
            <person name="Watson M."/>
            <person name="Adriaenssens E.M."/>
            <person name="Foster-Nyarko E."/>
            <person name="Jarju S."/>
            <person name="Secka A."/>
            <person name="Antonio M."/>
            <person name="Oren A."/>
            <person name="Chaudhuri R.R."/>
            <person name="La Ragione R."/>
            <person name="Hildebrand F."/>
            <person name="Pallen M.J."/>
        </authorList>
    </citation>
    <scope>NUCLEOTIDE SEQUENCE</scope>
    <source>
        <strain evidence="5">USAMLcec3-2134</strain>
    </source>
</reference>
<gene>
    <name evidence="5" type="ORF">H9763_08960</name>
</gene>
<keyword evidence="1" id="KW-0805">Transcription regulation</keyword>
<dbReference type="GO" id="GO:0003677">
    <property type="term" value="F:DNA binding"/>
    <property type="evidence" value="ECO:0007669"/>
    <property type="project" value="UniProtKB-KW"/>
</dbReference>
<dbReference type="AlphaFoldDB" id="A0A9D2MSX0"/>
<evidence type="ECO:0000259" key="4">
    <source>
        <dbReference type="PROSITE" id="PS50943"/>
    </source>
</evidence>
<dbReference type="InterPro" id="IPR001387">
    <property type="entry name" value="Cro/C1-type_HTH"/>
</dbReference>
<dbReference type="Proteomes" id="UP000886883">
    <property type="component" value="Unassembled WGS sequence"/>
</dbReference>
<dbReference type="GO" id="GO:0005829">
    <property type="term" value="C:cytosol"/>
    <property type="evidence" value="ECO:0007669"/>
    <property type="project" value="TreeGrafter"/>
</dbReference>
<evidence type="ECO:0000256" key="3">
    <source>
        <dbReference type="ARBA" id="ARBA00023163"/>
    </source>
</evidence>
<dbReference type="InterPro" id="IPR010982">
    <property type="entry name" value="Lambda_DNA-bd_dom_sf"/>
</dbReference>